<dbReference type="PANTHER" id="PTHR43475">
    <property type="entry name" value="METHYLTHIORIBOSE-1-PHOSPHATE ISOMERASE"/>
    <property type="match status" value="1"/>
</dbReference>
<feature type="binding site" evidence="2">
    <location>
        <begin position="51"/>
        <end position="53"/>
    </location>
    <ligand>
        <name>substrate</name>
    </ligand>
</feature>
<dbReference type="InterPro" id="IPR027363">
    <property type="entry name" value="M1Pi_N"/>
</dbReference>
<dbReference type="Pfam" id="PF01008">
    <property type="entry name" value="IF-2B"/>
    <property type="match status" value="1"/>
</dbReference>
<dbReference type="EMBL" id="BSND01000003">
    <property type="protein sequence ID" value="GLP98152.1"/>
    <property type="molecule type" value="Genomic_DNA"/>
</dbReference>
<keyword evidence="1 2" id="KW-0413">Isomerase</keyword>
<gene>
    <name evidence="2 3" type="primary">mtnA</name>
    <name evidence="3" type="ORF">GCM10007891_00060</name>
</gene>
<dbReference type="PANTHER" id="PTHR43475:SF1">
    <property type="entry name" value="METHYLTHIORIBOSE-1-PHOSPHATE ISOMERASE"/>
    <property type="match status" value="1"/>
</dbReference>
<keyword evidence="4" id="KW-1185">Reference proteome</keyword>
<dbReference type="InterPro" id="IPR042529">
    <property type="entry name" value="IF_2B-like_C"/>
</dbReference>
<sequence length="352" mass="38223">MTKLLQTIEPILWRDERLHLLDQRVLPHKENWLEFHDSDAVAEAIKTMVVRGAPAIGVTAAYGVVLAAREAWFSAGENWQEAINPPLKRLAASRPTAVNLSWAIDRMKTASASLSKYESPEPALLTFAQQIHQEDVKANRTMGQYGADLLDNDSIVLTHCNAGALATAGFGTALGVIRQGFIDGKIEHVYVDETRPWLQGSRLTAWELMQEGIPMTLHADVAAGALMASGQLDWVIVGADRIASNGDTANKIGTYSLAVLAKYHGVKVMVVAPTTTIDWSIDNGSQIPIEQRTGSEVSEIDGRAIAPAEVHVSNPAFDVTPAELIDAIVTESGVVRSPSKENMKQLKSEEEK</sequence>
<proteinExistence type="inferred from homology"/>
<dbReference type="InterPro" id="IPR037171">
    <property type="entry name" value="NagB/RpiA_transferase-like"/>
</dbReference>
<dbReference type="SUPFAM" id="SSF100950">
    <property type="entry name" value="NagB/RpiA/CoA transferase-like"/>
    <property type="match status" value="1"/>
</dbReference>
<feature type="binding site" evidence="2">
    <location>
        <begin position="250"/>
        <end position="251"/>
    </location>
    <ligand>
        <name>substrate</name>
    </ligand>
</feature>
<name>A0ABQ5TR83_9GAMM</name>
<evidence type="ECO:0000256" key="2">
    <source>
        <dbReference type="HAMAP-Rule" id="MF_01678"/>
    </source>
</evidence>
<dbReference type="InterPro" id="IPR000649">
    <property type="entry name" value="IF-2B-related"/>
</dbReference>
<dbReference type="NCBIfam" id="TIGR00524">
    <property type="entry name" value="eIF-2B_rel"/>
    <property type="match status" value="1"/>
</dbReference>
<comment type="caution">
    <text evidence="3">The sequence shown here is derived from an EMBL/GenBank/DDBJ whole genome shotgun (WGS) entry which is preliminary data.</text>
</comment>
<evidence type="ECO:0000313" key="4">
    <source>
        <dbReference type="Proteomes" id="UP001161423"/>
    </source>
</evidence>
<dbReference type="RefSeq" id="WP_284722043.1">
    <property type="nucleotide sequence ID" value="NZ_BSND01000003.1"/>
</dbReference>
<reference evidence="3" key="1">
    <citation type="journal article" date="2014" name="Int. J. Syst. Evol. Microbiol.">
        <title>Complete genome of a new Firmicutes species belonging to the dominant human colonic microbiota ('Ruminococcus bicirculans') reveals two chromosomes and a selective capacity to utilize plant glucans.</title>
        <authorList>
            <consortium name="NISC Comparative Sequencing Program"/>
            <person name="Wegmann U."/>
            <person name="Louis P."/>
            <person name="Goesmann A."/>
            <person name="Henrissat B."/>
            <person name="Duncan S.H."/>
            <person name="Flint H.J."/>
        </authorList>
    </citation>
    <scope>NUCLEOTIDE SEQUENCE</scope>
    <source>
        <strain evidence="3">NBRC 102424</strain>
    </source>
</reference>
<dbReference type="Gene3D" id="3.40.50.10470">
    <property type="entry name" value="Translation initiation factor eif-2b, domain 2"/>
    <property type="match status" value="1"/>
</dbReference>
<comment type="similarity">
    <text evidence="2">Belongs to the EIF-2B alpha/beta/delta subunits family. MtnA subfamily.</text>
</comment>
<dbReference type="InterPro" id="IPR011559">
    <property type="entry name" value="Initiation_fac_2B_a/b/d"/>
</dbReference>
<feature type="active site" description="Proton donor" evidence="2">
    <location>
        <position position="240"/>
    </location>
</feature>
<dbReference type="Proteomes" id="UP001161423">
    <property type="component" value="Unassembled WGS sequence"/>
</dbReference>
<comment type="function">
    <text evidence="2">Catalyzes the interconversion of methylthioribose-1-phosphate (MTR-1-P) into methylthioribulose-1-phosphate (MTRu-1-P).</text>
</comment>
<reference evidence="3" key="2">
    <citation type="submission" date="2023-01" db="EMBL/GenBank/DDBJ databases">
        <title>Draft genome sequence of Methylophaga thalassica strain NBRC 102424.</title>
        <authorList>
            <person name="Sun Q."/>
            <person name="Mori K."/>
        </authorList>
    </citation>
    <scope>NUCLEOTIDE SEQUENCE</scope>
    <source>
        <strain evidence="3">NBRC 102424</strain>
    </source>
</reference>
<comment type="pathway">
    <text evidence="2">Amino-acid biosynthesis; L-methionine biosynthesis via salvage pathway; L-methionine from S-methyl-5-thio-alpha-D-ribose 1-phosphate: step 1/6.</text>
</comment>
<feature type="binding site" evidence="2">
    <location>
        <position position="94"/>
    </location>
    <ligand>
        <name>substrate</name>
    </ligand>
</feature>
<accession>A0ABQ5TR83</accession>
<dbReference type="Gene3D" id="1.20.120.420">
    <property type="entry name" value="translation initiation factor eif-2b, domain 1"/>
    <property type="match status" value="1"/>
</dbReference>
<feature type="site" description="Transition state stabilizer" evidence="2">
    <location>
        <position position="160"/>
    </location>
</feature>
<protein>
    <recommendedName>
        <fullName evidence="2">Methylthioribose-1-phosphate isomerase</fullName>
        <shortName evidence="2">M1Pi</shortName>
        <shortName evidence="2">MTR-1-P isomerase</shortName>
        <ecNumber evidence="2">5.3.1.23</ecNumber>
    </recommendedName>
    <alternativeName>
        <fullName evidence="2">S-methyl-5-thioribose-1-phosphate isomerase</fullName>
    </alternativeName>
</protein>
<dbReference type="GO" id="GO:0016853">
    <property type="term" value="F:isomerase activity"/>
    <property type="evidence" value="ECO:0007669"/>
    <property type="project" value="UniProtKB-KW"/>
</dbReference>
<evidence type="ECO:0000256" key="1">
    <source>
        <dbReference type="ARBA" id="ARBA00023235"/>
    </source>
</evidence>
<dbReference type="NCBIfam" id="NF004326">
    <property type="entry name" value="PRK05720.1"/>
    <property type="match status" value="1"/>
</dbReference>
<evidence type="ECO:0000313" key="3">
    <source>
        <dbReference type="EMBL" id="GLP98152.1"/>
    </source>
</evidence>
<dbReference type="InterPro" id="IPR005251">
    <property type="entry name" value="IF-M1Pi"/>
</dbReference>
<keyword evidence="2" id="KW-0486">Methionine biosynthesis</keyword>
<dbReference type="NCBIfam" id="TIGR00512">
    <property type="entry name" value="salvage_mtnA"/>
    <property type="match status" value="1"/>
</dbReference>
<organism evidence="3 4">
    <name type="scientific">Methylophaga thalassica</name>
    <dbReference type="NCBI Taxonomy" id="40223"/>
    <lineage>
        <taxon>Bacteria</taxon>
        <taxon>Pseudomonadati</taxon>
        <taxon>Pseudomonadota</taxon>
        <taxon>Gammaproteobacteria</taxon>
        <taxon>Thiotrichales</taxon>
        <taxon>Piscirickettsiaceae</taxon>
        <taxon>Methylophaga</taxon>
    </lineage>
</organism>
<dbReference type="EC" id="5.3.1.23" evidence="2"/>
<keyword evidence="2" id="KW-0028">Amino-acid biosynthesis</keyword>
<comment type="catalytic activity">
    <reaction evidence="2">
        <text>5-(methylsulfanyl)-alpha-D-ribose 1-phosphate = 5-(methylsulfanyl)-D-ribulose 1-phosphate</text>
        <dbReference type="Rhea" id="RHEA:19989"/>
        <dbReference type="ChEBI" id="CHEBI:58533"/>
        <dbReference type="ChEBI" id="CHEBI:58548"/>
        <dbReference type="EC" id="5.3.1.23"/>
    </reaction>
</comment>
<dbReference type="HAMAP" id="MF_01678">
    <property type="entry name" value="Salvage_MtnA"/>
    <property type="match status" value="1"/>
</dbReference>
<feature type="binding site" evidence="2">
    <location>
        <position position="199"/>
    </location>
    <ligand>
        <name>substrate</name>
    </ligand>
</feature>